<evidence type="ECO:0000313" key="2">
    <source>
        <dbReference type="EMBL" id="MFC5825406.1"/>
    </source>
</evidence>
<accession>A0ABW1CI88</accession>
<dbReference type="RefSeq" id="WP_379514928.1">
    <property type="nucleotide sequence ID" value="NZ_JBHSPA010000022.1"/>
</dbReference>
<keyword evidence="1" id="KW-0812">Transmembrane</keyword>
<sequence length="161" mass="16347">MADDLMPTPARPRTSRGYALGVVAAGALLVFCAVLPWAALQATSGLIGGGLASDVRGIDDTFGVYTLIAGLVAVGCGLAGMFSHPRLAALAVVPGGVAVLVLVMFVTDGSGLQDRVSIDLGELLSIEPVIRFGWFAALGCAVALVFLSILALLRPPVTAQS</sequence>
<keyword evidence="3" id="KW-1185">Reference proteome</keyword>
<gene>
    <name evidence="2" type="ORF">ACFPZ3_16205</name>
</gene>
<protein>
    <submittedName>
        <fullName evidence="2">Uncharacterized protein</fullName>
    </submittedName>
</protein>
<feature type="transmembrane region" description="Helical" evidence="1">
    <location>
        <begin position="62"/>
        <end position="80"/>
    </location>
</feature>
<organism evidence="2 3">
    <name type="scientific">Nonomuraea insulae</name>
    <dbReference type="NCBI Taxonomy" id="1616787"/>
    <lineage>
        <taxon>Bacteria</taxon>
        <taxon>Bacillati</taxon>
        <taxon>Actinomycetota</taxon>
        <taxon>Actinomycetes</taxon>
        <taxon>Streptosporangiales</taxon>
        <taxon>Streptosporangiaceae</taxon>
        <taxon>Nonomuraea</taxon>
    </lineage>
</organism>
<name>A0ABW1CI88_9ACTN</name>
<comment type="caution">
    <text evidence="2">The sequence shown here is derived from an EMBL/GenBank/DDBJ whole genome shotgun (WGS) entry which is preliminary data.</text>
</comment>
<evidence type="ECO:0000256" key="1">
    <source>
        <dbReference type="SAM" id="Phobius"/>
    </source>
</evidence>
<proteinExistence type="predicted"/>
<keyword evidence="1" id="KW-0472">Membrane</keyword>
<reference evidence="3" key="1">
    <citation type="journal article" date="2019" name="Int. J. Syst. Evol. Microbiol.">
        <title>The Global Catalogue of Microorganisms (GCM) 10K type strain sequencing project: providing services to taxonomists for standard genome sequencing and annotation.</title>
        <authorList>
            <consortium name="The Broad Institute Genomics Platform"/>
            <consortium name="The Broad Institute Genome Sequencing Center for Infectious Disease"/>
            <person name="Wu L."/>
            <person name="Ma J."/>
        </authorList>
    </citation>
    <scope>NUCLEOTIDE SEQUENCE [LARGE SCALE GENOMIC DNA]</scope>
    <source>
        <strain evidence="3">CCUG 53903</strain>
    </source>
</reference>
<feature type="transmembrane region" description="Helical" evidence="1">
    <location>
        <begin position="87"/>
        <end position="107"/>
    </location>
</feature>
<feature type="transmembrane region" description="Helical" evidence="1">
    <location>
        <begin position="132"/>
        <end position="153"/>
    </location>
</feature>
<dbReference type="EMBL" id="JBHSPA010000022">
    <property type="protein sequence ID" value="MFC5825406.1"/>
    <property type="molecule type" value="Genomic_DNA"/>
</dbReference>
<keyword evidence="1" id="KW-1133">Transmembrane helix</keyword>
<evidence type="ECO:0000313" key="3">
    <source>
        <dbReference type="Proteomes" id="UP001596058"/>
    </source>
</evidence>
<dbReference type="Proteomes" id="UP001596058">
    <property type="component" value="Unassembled WGS sequence"/>
</dbReference>